<dbReference type="GO" id="GO:0003700">
    <property type="term" value="F:DNA-binding transcription factor activity"/>
    <property type="evidence" value="ECO:0007669"/>
    <property type="project" value="InterPro"/>
</dbReference>
<proteinExistence type="predicted"/>
<evidence type="ECO:0000256" key="2">
    <source>
        <dbReference type="ARBA" id="ARBA00023125"/>
    </source>
</evidence>
<dbReference type="OrthoDB" id="629929at2"/>
<dbReference type="AlphaFoldDB" id="A0A363NKB3"/>
<keyword evidence="1" id="KW-0805">Transcription regulation</keyword>
<organism evidence="5 6">
    <name type="scientific">Sphingobacterium athyrii</name>
    <dbReference type="NCBI Taxonomy" id="2152717"/>
    <lineage>
        <taxon>Bacteria</taxon>
        <taxon>Pseudomonadati</taxon>
        <taxon>Bacteroidota</taxon>
        <taxon>Sphingobacteriia</taxon>
        <taxon>Sphingobacteriales</taxon>
        <taxon>Sphingobacteriaceae</taxon>
        <taxon>Sphingobacterium</taxon>
    </lineage>
</organism>
<dbReference type="SUPFAM" id="SSF46689">
    <property type="entry name" value="Homeodomain-like"/>
    <property type="match status" value="1"/>
</dbReference>
<evidence type="ECO:0000256" key="1">
    <source>
        <dbReference type="ARBA" id="ARBA00023015"/>
    </source>
</evidence>
<evidence type="ECO:0000256" key="3">
    <source>
        <dbReference type="ARBA" id="ARBA00023163"/>
    </source>
</evidence>
<dbReference type="InterPro" id="IPR018060">
    <property type="entry name" value="HTH_AraC"/>
</dbReference>
<evidence type="ECO:0000313" key="6">
    <source>
        <dbReference type="Proteomes" id="UP000250831"/>
    </source>
</evidence>
<keyword evidence="6" id="KW-1185">Reference proteome</keyword>
<evidence type="ECO:0000259" key="4">
    <source>
        <dbReference type="PROSITE" id="PS01124"/>
    </source>
</evidence>
<keyword evidence="3" id="KW-0804">Transcription</keyword>
<dbReference type="SMART" id="SM00342">
    <property type="entry name" value="HTH_ARAC"/>
    <property type="match status" value="1"/>
</dbReference>
<comment type="caution">
    <text evidence="5">The sequence shown here is derived from an EMBL/GenBank/DDBJ whole genome shotgun (WGS) entry which is preliminary data.</text>
</comment>
<dbReference type="Proteomes" id="UP000250831">
    <property type="component" value="Unassembled WGS sequence"/>
</dbReference>
<dbReference type="InterPro" id="IPR020449">
    <property type="entry name" value="Tscrpt_reg_AraC-type_HTH"/>
</dbReference>
<sequence length="321" mass="37285">MKKNSIFGHLRESIKLLRRLSMTKPETLEEYYATHEFVKSFDLNSPQGHFNIFEIKELSPQYAKPVTYGRKDYFKICVVSGKSKIHYADKSFEIMENGLLFATPSIPYDWEPLDVKQFGFSCIFTESFFNEFGNIKKYPVFQPGGFPVYELTSNEKNSLIQICAQIMEEQKSNFEYKNDSIRSHILQLIHSAMKMRPSTYFLPEKNNAAKRLTTLFLDLLENQFPIQNTMDGLRLRSASEFADQMAVHVNHLNKSVKDTTQKTTSDLISDRILREAKIMLKHSSWAISEIAYSLGFEGPSHFSTFFKKRQHISPSQFRSMI</sequence>
<dbReference type="EMBL" id="QCXX01000014">
    <property type="protein sequence ID" value="PUV21071.1"/>
    <property type="molecule type" value="Genomic_DNA"/>
</dbReference>
<dbReference type="PROSITE" id="PS01124">
    <property type="entry name" value="HTH_ARAC_FAMILY_2"/>
    <property type="match status" value="1"/>
</dbReference>
<accession>A0A363NKB3</accession>
<gene>
    <name evidence="5" type="ORF">DCO56_28830</name>
</gene>
<dbReference type="RefSeq" id="WP_108637131.1">
    <property type="nucleotide sequence ID" value="NZ_QCXX01000014.1"/>
</dbReference>
<dbReference type="Gene3D" id="1.10.10.60">
    <property type="entry name" value="Homeodomain-like"/>
    <property type="match status" value="1"/>
</dbReference>
<dbReference type="InterPro" id="IPR009057">
    <property type="entry name" value="Homeodomain-like_sf"/>
</dbReference>
<keyword evidence="2" id="KW-0238">DNA-binding</keyword>
<dbReference type="PANTHER" id="PTHR43280:SF32">
    <property type="entry name" value="TRANSCRIPTIONAL REGULATORY PROTEIN"/>
    <property type="match status" value="1"/>
</dbReference>
<dbReference type="PRINTS" id="PR00032">
    <property type="entry name" value="HTHARAC"/>
</dbReference>
<reference evidence="5 6" key="1">
    <citation type="submission" date="2018-04" db="EMBL/GenBank/DDBJ databases">
        <title>Sphingobacterium sp. M46 Genome.</title>
        <authorList>
            <person name="Cheng J."/>
            <person name="Li Y."/>
        </authorList>
    </citation>
    <scope>NUCLEOTIDE SEQUENCE [LARGE SCALE GENOMIC DNA]</scope>
    <source>
        <strain evidence="5 6">M46</strain>
    </source>
</reference>
<evidence type="ECO:0000313" key="5">
    <source>
        <dbReference type="EMBL" id="PUV21071.1"/>
    </source>
</evidence>
<dbReference type="Pfam" id="PF12833">
    <property type="entry name" value="HTH_18"/>
    <property type="match status" value="1"/>
</dbReference>
<protein>
    <submittedName>
        <fullName evidence="5">AraC family transcriptional regulator</fullName>
    </submittedName>
</protein>
<name>A0A363NKB3_9SPHI</name>
<feature type="domain" description="HTH araC/xylS-type" evidence="4">
    <location>
        <begin position="210"/>
        <end position="320"/>
    </location>
</feature>
<dbReference type="PANTHER" id="PTHR43280">
    <property type="entry name" value="ARAC-FAMILY TRANSCRIPTIONAL REGULATOR"/>
    <property type="match status" value="1"/>
</dbReference>
<dbReference type="GO" id="GO:0043565">
    <property type="term" value="F:sequence-specific DNA binding"/>
    <property type="evidence" value="ECO:0007669"/>
    <property type="project" value="InterPro"/>
</dbReference>